<dbReference type="RefSeq" id="WP_013236349.1">
    <property type="nucleotide sequence ID" value="NC_014323.1"/>
</dbReference>
<name>D8IVT8_HERSS</name>
<feature type="domain" description="Anti-bacteriophage protein A/HamA C-terminal" evidence="1">
    <location>
        <begin position="40"/>
        <end position="320"/>
    </location>
</feature>
<dbReference type="eggNOG" id="ENOG502ZA3J">
    <property type="taxonomic scope" value="Bacteria"/>
</dbReference>
<keyword evidence="3" id="KW-1185">Reference proteome</keyword>
<gene>
    <name evidence="2" type="ordered locus">Hsero_4430</name>
</gene>
<organism evidence="2 3">
    <name type="scientific">Herbaspirillum seropedicae (strain SmR1)</name>
    <dbReference type="NCBI Taxonomy" id="757424"/>
    <lineage>
        <taxon>Bacteria</taxon>
        <taxon>Pseudomonadati</taxon>
        <taxon>Pseudomonadota</taxon>
        <taxon>Betaproteobacteria</taxon>
        <taxon>Burkholderiales</taxon>
        <taxon>Oxalobacteraceae</taxon>
        <taxon>Herbaspirillum</taxon>
    </lineage>
</organism>
<dbReference type="Proteomes" id="UP000000329">
    <property type="component" value="Chromosome"/>
</dbReference>
<reference evidence="2 3" key="1">
    <citation type="submission" date="2010-04" db="EMBL/GenBank/DDBJ databases">
        <title>The genome of Herbaspirillum seropedicae SmR1, an endophytic, nitrogen-fixing, plant-growth promoting beta-Proteobacteria.</title>
        <authorList>
            <person name="Pedrosa F.O."/>
            <person name="Monteiro R.A."/>
            <person name="Wassem R."/>
            <person name="Cruz L.M."/>
            <person name="Ayub R.A."/>
            <person name="Colauto N.B."/>
            <person name="Fernandez M.A."/>
            <person name="Fungaro M.H.P."/>
            <person name="Grisard E.C."/>
            <person name="Hungria M."/>
            <person name="Madeira H.M.F."/>
            <person name="Nodari R.O."/>
            <person name="Osaku C.A."/>
            <person name="Petzl-Erler M.L."/>
            <person name="Terenzi H."/>
            <person name="Vieira L.G.E."/>
            <person name="Almeida M.I.M."/>
            <person name="Alves L.R."/>
            <person name="Arantes O.M.N."/>
            <person name="Balsanelli E."/>
            <person name="Barcellos F.G."/>
            <person name="Baura V.A."/>
            <person name="Binde D.R."/>
            <person name="Campo R.J."/>
            <person name="Chubatsu L.S."/>
            <person name="Chueire L.M.O."/>
            <person name="Ciferri R.R."/>
            <person name="Correa L.C."/>
            <person name="da Conceicao Silva J.L."/>
            <person name="Dabul A.N.G."/>
            <person name="Dambros B.P."/>
            <person name="Faoro H."/>
            <person name="Favetti A."/>
            <person name="Friedermann G."/>
            <person name="Furlaneto M.C."/>
            <person name="Gasques L.S."/>
            <person name="Gimenes C.C.T."/>
            <person name="Gioppo N.M.R."/>
            <person name="Glienke-Blanco C."/>
            <person name="Godoy L.P."/>
            <person name="Guerra M.P."/>
            <person name="Karp S."/>
            <person name="Kava-Cordeiro V."/>
            <person name="Margarido V.P."/>
            <person name="Mathioni S.M."/>
            <person name="Menck-Soares M.A."/>
            <person name="Murace N.K."/>
            <person name="Nicolas M.F."/>
            <person name="Oliveira C.E.C."/>
            <person name="Pagnan N.A.B."/>
            <person name="Pamphile J.A."/>
            <person name="Patussi E.V."/>
            <person name="Pereira L.F.P."/>
            <person name="Pereira-Ferrari L."/>
            <person name="Pinto F.G.S."/>
            <person name="Precoma C."/>
            <person name="Prioli A.J."/>
            <person name="Prioli S.M.A.P."/>
            <person name="Raittz R.T."/>
            <person name="Ramos H.J.O."/>
            <person name="Ribeiro E.M.S.F."/>
            <person name="Rigo L.U."/>
            <person name="Rocha C.L.M.S.C."/>
            <person name="Rocha S.N."/>
            <person name="Santos K."/>
            <person name="Satori D."/>
            <person name="Silva A.G."/>
            <person name="Simao R.C.G."/>
            <person name="Soares M.A.M."/>
            <person name="Souza E.M."/>
            <person name="Steffens M.B.R."/>
            <person name="Steindel M."/>
            <person name="Tadra-Sfeir M.Z."/>
            <person name="Takahashi E.K."/>
            <person name="Torres R.A."/>
            <person name="Valle J.S."/>
            <person name="Vernal J.I."/>
            <person name="Vilas-Boas L.A."/>
            <person name="Watanabe M.A.E."/>
            <person name="Weiss V.A."/>
            <person name="Yates M.A."/>
            <person name="Souza E.M."/>
        </authorList>
    </citation>
    <scope>NUCLEOTIDE SEQUENCE [LARGE SCALE GENOMIC DNA]</scope>
    <source>
        <strain evidence="2 3">SmR1</strain>
    </source>
</reference>
<proteinExistence type="predicted"/>
<dbReference type="AlphaFoldDB" id="D8IVT8"/>
<evidence type="ECO:0000259" key="1">
    <source>
        <dbReference type="Pfam" id="PF08878"/>
    </source>
</evidence>
<evidence type="ECO:0000313" key="2">
    <source>
        <dbReference type="EMBL" id="ADJ65896.1"/>
    </source>
</evidence>
<dbReference type="EMBL" id="CP002039">
    <property type="protein sequence ID" value="ADJ65896.1"/>
    <property type="molecule type" value="Genomic_DNA"/>
</dbReference>
<dbReference type="Pfam" id="PF08878">
    <property type="entry name" value="HamA"/>
    <property type="match status" value="1"/>
</dbReference>
<dbReference type="HOGENOM" id="CLU_058237_0_0_4"/>
<evidence type="ECO:0000313" key="3">
    <source>
        <dbReference type="Proteomes" id="UP000000329"/>
    </source>
</evidence>
<protein>
    <recommendedName>
        <fullName evidence="1">Anti-bacteriophage protein A/HamA C-terminal domain-containing protein</fullName>
    </recommendedName>
</protein>
<dbReference type="STRING" id="757424.Hsero_4430"/>
<sequence length="323" mass="36990">MTVHVDEHQPGRHFDNLLGRRNVDARIKNCSVHEEGLPLVSAHFLYPAFKGGKPSVAELVKMLMREITGFCATKLQRRRAKEKDRLSTYDARETEDLADWAKALFIKTKESSSRSGEGGELLLYVFIEHYLKAPLVLSKMRLKTSPSMPIHGADGVHAMWDEHGERLTMFFGESKMHESFASAMSDAAESISWLAKNADGRMDNELQLTSGNIDLDGFPEELQEYLLRFLHPYDTDEGNRRSDRFAILIGYDYAAYNKLAKKGVEEAEEYFKELYRKSLSQKLRTAQSHLERHEISLAAVDLFFLPLPDVQSFRDEFNRELHG</sequence>
<accession>D8IVT8</accession>
<dbReference type="KEGG" id="hse:Hsero_4430"/>
<dbReference type="OrthoDB" id="4964195at2"/>
<dbReference type="InterPro" id="IPR014976">
    <property type="entry name" value="AbpA_HamA_C"/>
</dbReference>
<dbReference type="GeneID" id="29394003"/>